<dbReference type="GO" id="GO:0019343">
    <property type="term" value="P:cysteine biosynthetic process via cystathionine"/>
    <property type="evidence" value="ECO:0007669"/>
    <property type="project" value="TreeGrafter"/>
</dbReference>
<dbReference type="Gene3D" id="3.90.1150.10">
    <property type="entry name" value="Aspartate Aminotransferase, domain 1"/>
    <property type="match status" value="1"/>
</dbReference>
<evidence type="ECO:0000256" key="4">
    <source>
        <dbReference type="PIRSR" id="PIRSR001434-2"/>
    </source>
</evidence>
<evidence type="ECO:0000256" key="5">
    <source>
        <dbReference type="RuleBase" id="RU362118"/>
    </source>
</evidence>
<dbReference type="AlphaFoldDB" id="A0A848HS74"/>
<dbReference type="CDD" id="cd00614">
    <property type="entry name" value="CGS_like"/>
    <property type="match status" value="1"/>
</dbReference>
<keyword evidence="7" id="KW-1185">Reference proteome</keyword>
<name>A0A848HS74_9BURK</name>
<dbReference type="Pfam" id="PF01053">
    <property type="entry name" value="Cys_Met_Meta_PP"/>
    <property type="match status" value="1"/>
</dbReference>
<feature type="modified residue" description="N6-(pyridoxal phosphate)lysine" evidence="4">
    <location>
        <position position="202"/>
    </location>
</feature>
<accession>A0A848HS74</accession>
<evidence type="ECO:0000256" key="2">
    <source>
        <dbReference type="ARBA" id="ARBA00009077"/>
    </source>
</evidence>
<comment type="cofactor">
    <cofactor evidence="1 5">
        <name>pyridoxal 5'-phosphate</name>
        <dbReference type="ChEBI" id="CHEBI:597326"/>
    </cofactor>
</comment>
<dbReference type="GO" id="GO:0030170">
    <property type="term" value="F:pyridoxal phosphate binding"/>
    <property type="evidence" value="ECO:0007669"/>
    <property type="project" value="InterPro"/>
</dbReference>
<dbReference type="InterPro" id="IPR000277">
    <property type="entry name" value="Cys/Met-Metab_PyrdxlP-dep_enz"/>
</dbReference>
<dbReference type="RefSeq" id="WP_169466792.1">
    <property type="nucleotide sequence ID" value="NZ_JABBGG010000007.1"/>
</dbReference>
<dbReference type="InterPro" id="IPR015421">
    <property type="entry name" value="PyrdxlP-dep_Trfase_major"/>
</dbReference>
<keyword evidence="6" id="KW-0808">Transferase</keyword>
<sequence>MNESNKKHIATRVIHGGQSPDPSTGAVMPPIYATSTFVQQSPGVHKGLDYGRSHNPTRWALERCVADIESGSQAFAFASGMAAISTVLELADSGSHIIAGDDMYGGTYRLFERVRRRSAGHDFSYVDLTSTDALLAAIKPGTRMVWVETPTNPMLKLADLEAIANICREHGIISVCDNTFASPIVQRPLEFGFDIVLHSTTKFMNGHSDIIGGVAVVGSELHQRELAEQLGFLQNSVGAIQGPFDSFMVLRGIKTLALRIERHCSNALALAQWLEREPKVRKAFYPGLESHPQHALARRQMNGFGGIISIDLDTDLAGARRFLERCEVFTLAESLGGVESLIEHPALMTHATIPPAQRAALGIGDGLIRLSVGIEDLEDQRDDLRAALAAI</sequence>
<dbReference type="GO" id="GO:0005737">
    <property type="term" value="C:cytoplasm"/>
    <property type="evidence" value="ECO:0007669"/>
    <property type="project" value="TreeGrafter"/>
</dbReference>
<organism evidence="6 7">
    <name type="scientific">Massilia polaris</name>
    <dbReference type="NCBI Taxonomy" id="2728846"/>
    <lineage>
        <taxon>Bacteria</taxon>
        <taxon>Pseudomonadati</taxon>
        <taxon>Pseudomonadota</taxon>
        <taxon>Betaproteobacteria</taxon>
        <taxon>Burkholderiales</taxon>
        <taxon>Oxalobacteraceae</taxon>
        <taxon>Telluria group</taxon>
        <taxon>Massilia</taxon>
    </lineage>
</organism>
<dbReference type="PANTHER" id="PTHR11808">
    <property type="entry name" value="TRANS-SULFURATION ENZYME FAMILY MEMBER"/>
    <property type="match status" value="1"/>
</dbReference>
<proteinExistence type="inferred from homology"/>
<evidence type="ECO:0000256" key="3">
    <source>
        <dbReference type="ARBA" id="ARBA00022898"/>
    </source>
</evidence>
<comment type="similarity">
    <text evidence="2 5">Belongs to the trans-sulfuration enzymes family.</text>
</comment>
<dbReference type="PROSITE" id="PS00868">
    <property type="entry name" value="CYS_MET_METAB_PP"/>
    <property type="match status" value="1"/>
</dbReference>
<dbReference type="InterPro" id="IPR015422">
    <property type="entry name" value="PyrdxlP-dep_Trfase_small"/>
</dbReference>
<dbReference type="InterPro" id="IPR015424">
    <property type="entry name" value="PyrdxlP-dep_Trfase"/>
</dbReference>
<comment type="caution">
    <text evidence="6">The sequence shown here is derived from an EMBL/GenBank/DDBJ whole genome shotgun (WGS) entry which is preliminary data.</text>
</comment>
<dbReference type="PANTHER" id="PTHR11808:SF15">
    <property type="entry name" value="CYSTATHIONINE GAMMA-LYASE"/>
    <property type="match status" value="1"/>
</dbReference>
<dbReference type="FunFam" id="3.90.1150.10:FF:000008">
    <property type="entry name" value="Cystathionine gamma-synthase"/>
    <property type="match status" value="1"/>
</dbReference>
<evidence type="ECO:0000313" key="6">
    <source>
        <dbReference type="EMBL" id="NML62133.1"/>
    </source>
</evidence>
<dbReference type="GO" id="GO:0004123">
    <property type="term" value="F:cystathionine gamma-lyase activity"/>
    <property type="evidence" value="ECO:0007669"/>
    <property type="project" value="TreeGrafter"/>
</dbReference>
<gene>
    <name evidence="6" type="ORF">HHL21_13820</name>
</gene>
<dbReference type="FunFam" id="3.40.640.10:FF:000009">
    <property type="entry name" value="Cystathionine gamma-synthase homolog"/>
    <property type="match status" value="1"/>
</dbReference>
<dbReference type="GO" id="GO:0019346">
    <property type="term" value="P:transsulfuration"/>
    <property type="evidence" value="ECO:0007669"/>
    <property type="project" value="InterPro"/>
</dbReference>
<dbReference type="Proteomes" id="UP000583752">
    <property type="component" value="Unassembled WGS sequence"/>
</dbReference>
<dbReference type="InterPro" id="IPR054542">
    <property type="entry name" value="Cys_met_metab_PP"/>
</dbReference>
<evidence type="ECO:0000256" key="1">
    <source>
        <dbReference type="ARBA" id="ARBA00001933"/>
    </source>
</evidence>
<dbReference type="Gene3D" id="3.40.640.10">
    <property type="entry name" value="Type I PLP-dependent aspartate aminotransferase-like (Major domain)"/>
    <property type="match status" value="1"/>
</dbReference>
<evidence type="ECO:0000313" key="7">
    <source>
        <dbReference type="Proteomes" id="UP000583752"/>
    </source>
</evidence>
<dbReference type="SUPFAM" id="SSF53383">
    <property type="entry name" value="PLP-dependent transferases"/>
    <property type="match status" value="1"/>
</dbReference>
<dbReference type="GO" id="GO:0003962">
    <property type="term" value="F:cystathionine gamma-synthase activity"/>
    <property type="evidence" value="ECO:0007669"/>
    <property type="project" value="TreeGrafter"/>
</dbReference>
<dbReference type="EMBL" id="JABBGG010000007">
    <property type="protein sequence ID" value="NML62133.1"/>
    <property type="molecule type" value="Genomic_DNA"/>
</dbReference>
<dbReference type="PIRSF" id="PIRSF001434">
    <property type="entry name" value="CGS"/>
    <property type="match status" value="1"/>
</dbReference>
<reference evidence="6 7" key="1">
    <citation type="submission" date="2020-04" db="EMBL/GenBank/DDBJ databases">
        <title>Massilia sp. RP-1-19 isolated from soil.</title>
        <authorList>
            <person name="Dahal R.H."/>
        </authorList>
    </citation>
    <scope>NUCLEOTIDE SEQUENCE [LARGE SCALE GENOMIC DNA]</scope>
    <source>
        <strain evidence="6 7">RP-1-19</strain>
    </source>
</reference>
<keyword evidence="3 4" id="KW-0663">Pyridoxal phosphate</keyword>
<protein>
    <submittedName>
        <fullName evidence="6">PLP-dependent transferase</fullName>
    </submittedName>
</protein>